<dbReference type="PANTHER" id="PTHR35283">
    <property type="entry name" value="T12C22.21 PROTEIN"/>
    <property type="match status" value="1"/>
</dbReference>
<organism evidence="2 3">
    <name type="scientific">Halosolutus amylolyticus</name>
    <dbReference type="NCBI Taxonomy" id="2932267"/>
    <lineage>
        <taxon>Archaea</taxon>
        <taxon>Methanobacteriati</taxon>
        <taxon>Methanobacteriota</taxon>
        <taxon>Stenosarchaea group</taxon>
        <taxon>Halobacteria</taxon>
        <taxon>Halobacteriales</taxon>
        <taxon>Natrialbaceae</taxon>
        <taxon>Halosolutus</taxon>
    </lineage>
</organism>
<dbReference type="Pfam" id="PF11255">
    <property type="entry name" value="DUF3054"/>
    <property type="match status" value="1"/>
</dbReference>
<keyword evidence="1" id="KW-1133">Transmembrane helix</keyword>
<gene>
    <name evidence="2" type="ORF">ACFO5R_08595</name>
</gene>
<protein>
    <submittedName>
        <fullName evidence="2">DUF3054 domain-containing protein</fullName>
    </submittedName>
</protein>
<comment type="caution">
    <text evidence="2">The sequence shown here is derived from an EMBL/GenBank/DDBJ whole genome shotgun (WGS) entry which is preliminary data.</text>
</comment>
<feature type="transmembrane region" description="Helical" evidence="1">
    <location>
        <begin position="20"/>
        <end position="38"/>
    </location>
</feature>
<keyword evidence="1" id="KW-0812">Transmembrane</keyword>
<dbReference type="Proteomes" id="UP001595898">
    <property type="component" value="Unassembled WGS sequence"/>
</dbReference>
<evidence type="ECO:0000313" key="2">
    <source>
        <dbReference type="EMBL" id="MFC4541983.1"/>
    </source>
</evidence>
<feature type="transmembrane region" description="Helical" evidence="1">
    <location>
        <begin position="112"/>
        <end position="136"/>
    </location>
</feature>
<evidence type="ECO:0000256" key="1">
    <source>
        <dbReference type="SAM" id="Phobius"/>
    </source>
</evidence>
<dbReference type="EMBL" id="JBHSFA010000005">
    <property type="protein sequence ID" value="MFC4541983.1"/>
    <property type="molecule type" value="Genomic_DNA"/>
</dbReference>
<dbReference type="PANTHER" id="PTHR35283:SF3">
    <property type="entry name" value="T12C22.21 PROTEIN"/>
    <property type="match status" value="1"/>
</dbReference>
<dbReference type="AlphaFoldDB" id="A0ABD5PNG5"/>
<evidence type="ECO:0000313" key="3">
    <source>
        <dbReference type="Proteomes" id="UP001595898"/>
    </source>
</evidence>
<sequence length="141" mass="14567">MDTASRTTTRDGRVDRETLLLGAVDVCVVVAFVTVGLLSHGTNPIAEPIAALETIAPFVLGWLAIAPLAGVYGTRSTSIARVARVTAVAWIAAANVGLILRASPLFDGSAVWPFTLVMTGFGLLALVGWRVAYAAVDGSAS</sequence>
<proteinExistence type="predicted"/>
<dbReference type="RefSeq" id="WP_250141390.1">
    <property type="nucleotide sequence ID" value="NZ_JALIQP010000004.1"/>
</dbReference>
<feature type="transmembrane region" description="Helical" evidence="1">
    <location>
        <begin position="50"/>
        <end position="70"/>
    </location>
</feature>
<name>A0ABD5PNG5_9EURY</name>
<feature type="transmembrane region" description="Helical" evidence="1">
    <location>
        <begin position="82"/>
        <end position="100"/>
    </location>
</feature>
<accession>A0ABD5PNG5</accession>
<keyword evidence="3" id="KW-1185">Reference proteome</keyword>
<dbReference type="InterPro" id="IPR021414">
    <property type="entry name" value="DUF3054"/>
</dbReference>
<keyword evidence="1" id="KW-0472">Membrane</keyword>
<reference evidence="2 3" key="1">
    <citation type="journal article" date="2019" name="Int. J. Syst. Evol. Microbiol.">
        <title>The Global Catalogue of Microorganisms (GCM) 10K type strain sequencing project: providing services to taxonomists for standard genome sequencing and annotation.</title>
        <authorList>
            <consortium name="The Broad Institute Genomics Platform"/>
            <consortium name="The Broad Institute Genome Sequencing Center for Infectious Disease"/>
            <person name="Wu L."/>
            <person name="Ma J."/>
        </authorList>
    </citation>
    <scope>NUCLEOTIDE SEQUENCE [LARGE SCALE GENOMIC DNA]</scope>
    <source>
        <strain evidence="2 3">WLHS5</strain>
    </source>
</reference>